<sequence>MDRAAPDGEPEEGTERAGKAEGQADPEPEPLAEPEPPSQADGEPVAWDAFRTDMAAVASVQDRESRRTSTAVTRFRGPTSARITIIQ</sequence>
<reference evidence="3" key="1">
    <citation type="submission" date="2016-04" db="EMBL/GenBank/DDBJ databases">
        <authorList>
            <person name="Antunes L.P."/>
            <person name="Martins L.F."/>
            <person name="Pereira R.V."/>
            <person name="Thomas A.M."/>
            <person name="Barbosa D."/>
            <person name="Nascimento L."/>
            <person name="Silva G.M."/>
            <person name="Condomitti G.W."/>
            <person name="Digiampietri L.A."/>
            <person name="Lombardi K.C."/>
            <person name="Ramos P.L."/>
            <person name="Quaggio R.B."/>
            <person name="Oliveira J.C."/>
            <person name="Pascon R.C."/>
            <person name="Cruz J.B."/>
            <person name="Silva A.M."/>
            <person name="Setubal J.C."/>
        </authorList>
    </citation>
    <scope>NUCLEOTIDE SEQUENCE [LARGE SCALE GENOMIC DNA]</scope>
</reference>
<comment type="caution">
    <text evidence="2">The sequence shown here is derived from an EMBL/GenBank/DDBJ whole genome shotgun (WGS) entry which is preliminary data.</text>
</comment>
<evidence type="ECO:0000313" key="2">
    <source>
        <dbReference type="EMBL" id="OTA41058.1"/>
    </source>
</evidence>
<dbReference type="EMBL" id="LWLV01000843">
    <property type="protein sequence ID" value="OTA41058.1"/>
    <property type="molecule type" value="Genomic_DNA"/>
</dbReference>
<dbReference type="Proteomes" id="UP000194267">
    <property type="component" value="Unassembled WGS sequence"/>
</dbReference>
<accession>A0A1Y2T3W2</accession>
<protein>
    <submittedName>
        <fullName evidence="2">Uncharacterized protein</fullName>
    </submittedName>
</protein>
<feature type="region of interest" description="Disordered" evidence="1">
    <location>
        <begin position="57"/>
        <end position="87"/>
    </location>
</feature>
<feature type="region of interest" description="Disordered" evidence="1">
    <location>
        <begin position="1"/>
        <end position="45"/>
    </location>
</feature>
<gene>
    <name evidence="2" type="ORF">A6D92_10380</name>
</gene>
<organism evidence="2 3">
    <name type="scientific">Symbiobacterium thermophilum</name>
    <dbReference type="NCBI Taxonomy" id="2734"/>
    <lineage>
        <taxon>Bacteria</taxon>
        <taxon>Bacillati</taxon>
        <taxon>Bacillota</taxon>
        <taxon>Clostridia</taxon>
        <taxon>Eubacteriales</taxon>
        <taxon>Symbiobacteriaceae</taxon>
        <taxon>Symbiobacterium</taxon>
    </lineage>
</organism>
<name>A0A1Y2T3W2_SYMTR</name>
<evidence type="ECO:0000256" key="1">
    <source>
        <dbReference type="SAM" id="MobiDB-lite"/>
    </source>
</evidence>
<dbReference type="AlphaFoldDB" id="A0A1Y2T3W2"/>
<evidence type="ECO:0000313" key="3">
    <source>
        <dbReference type="Proteomes" id="UP000194267"/>
    </source>
</evidence>
<proteinExistence type="predicted"/>